<dbReference type="InterPro" id="IPR036568">
    <property type="entry name" value="GGCT-like_sf"/>
</dbReference>
<dbReference type="InterPro" id="IPR009288">
    <property type="entry name" value="AIG2-like_dom"/>
</dbReference>
<evidence type="ECO:0000256" key="2">
    <source>
        <dbReference type="ARBA" id="ARBA00022679"/>
    </source>
</evidence>
<evidence type="ECO:0000313" key="6">
    <source>
        <dbReference type="Proteomes" id="UP001479436"/>
    </source>
</evidence>
<dbReference type="Gene3D" id="3.10.490.10">
    <property type="entry name" value="Gamma-glutamyl cyclotransferase-like"/>
    <property type="match status" value="1"/>
</dbReference>
<dbReference type="Pfam" id="PF06094">
    <property type="entry name" value="GGACT"/>
    <property type="match status" value="1"/>
</dbReference>
<dbReference type="PANTHER" id="PTHR31544">
    <property type="entry name" value="AIG2-LIKE PROTEIN D"/>
    <property type="match status" value="1"/>
</dbReference>
<dbReference type="InterPro" id="IPR045038">
    <property type="entry name" value="AIG2-like"/>
</dbReference>
<keyword evidence="2" id="KW-0808">Transferase</keyword>
<accession>A0ABR2VPG1</accession>
<dbReference type="EMBL" id="JASJQH010008523">
    <property type="protein sequence ID" value="KAK9688268.1"/>
    <property type="molecule type" value="Genomic_DNA"/>
</dbReference>
<comment type="similarity">
    <text evidence="1">Belongs to the gamma-glutamylcyclotransferase family.</text>
</comment>
<keyword evidence="6" id="KW-1185">Reference proteome</keyword>
<gene>
    <name evidence="5" type="ORF">K7432_014463</name>
</gene>
<sequence length="164" mass="18931">MSSFFFYGTLMSPEVIFRVISNLHSSTELSKLKFTPAILKGYKRRQVVGAKYPAIFQSTHDLVEGMVVSGFSEDDKRLLDVYEGDQYSRHSVQVETVAQPGSKLLETPYIASENLVVETYVWKYGSDGLSHLDWDFKEFVNKSLTKWVASKEEFQEVDRYYNKE</sequence>
<organism evidence="5 6">
    <name type="scientific">Basidiobolus ranarum</name>
    <dbReference type="NCBI Taxonomy" id="34480"/>
    <lineage>
        <taxon>Eukaryota</taxon>
        <taxon>Fungi</taxon>
        <taxon>Fungi incertae sedis</taxon>
        <taxon>Zoopagomycota</taxon>
        <taxon>Entomophthoromycotina</taxon>
        <taxon>Basidiobolomycetes</taxon>
        <taxon>Basidiobolales</taxon>
        <taxon>Basidiobolaceae</taxon>
        <taxon>Basidiobolus</taxon>
    </lineage>
</organism>
<name>A0ABR2VPG1_9FUNG</name>
<feature type="domain" description="Gamma-glutamylcyclotransferase AIG2-like" evidence="4">
    <location>
        <begin position="4"/>
        <end position="134"/>
    </location>
</feature>
<evidence type="ECO:0000256" key="1">
    <source>
        <dbReference type="ARBA" id="ARBA00008861"/>
    </source>
</evidence>
<reference evidence="5 6" key="1">
    <citation type="submission" date="2023-04" db="EMBL/GenBank/DDBJ databases">
        <title>Genome of Basidiobolus ranarum AG-B5.</title>
        <authorList>
            <person name="Stajich J.E."/>
            <person name="Carter-House D."/>
            <person name="Gryganskyi A."/>
        </authorList>
    </citation>
    <scope>NUCLEOTIDE SEQUENCE [LARGE SCALE GENOMIC DNA]</scope>
    <source>
        <strain evidence="5 6">AG-B5</strain>
    </source>
</reference>
<proteinExistence type="inferred from homology"/>
<dbReference type="Proteomes" id="UP001479436">
    <property type="component" value="Unassembled WGS sequence"/>
</dbReference>
<evidence type="ECO:0000259" key="4">
    <source>
        <dbReference type="Pfam" id="PF06094"/>
    </source>
</evidence>
<dbReference type="InterPro" id="IPR013024">
    <property type="entry name" value="GGCT-like"/>
</dbReference>
<evidence type="ECO:0000256" key="3">
    <source>
        <dbReference type="ARBA" id="ARBA00030602"/>
    </source>
</evidence>
<comment type="caution">
    <text evidence="5">The sequence shown here is derived from an EMBL/GenBank/DDBJ whole genome shotgun (WGS) entry which is preliminary data.</text>
</comment>
<dbReference type="PANTHER" id="PTHR31544:SF2">
    <property type="entry name" value="AIG2-LIKE PROTEIN D"/>
    <property type="match status" value="1"/>
</dbReference>
<evidence type="ECO:0000313" key="5">
    <source>
        <dbReference type="EMBL" id="KAK9688268.1"/>
    </source>
</evidence>
<dbReference type="SUPFAM" id="SSF110857">
    <property type="entry name" value="Gamma-glutamyl cyclotransferase-like"/>
    <property type="match status" value="1"/>
</dbReference>
<dbReference type="CDD" id="cd06661">
    <property type="entry name" value="GGCT_like"/>
    <property type="match status" value="1"/>
</dbReference>
<protein>
    <recommendedName>
        <fullName evidence="3">Putative gamma-glutamylcyclotransferase</fullName>
    </recommendedName>
</protein>